<proteinExistence type="predicted"/>
<evidence type="ECO:0000313" key="4">
    <source>
        <dbReference type="Proteomes" id="UP001286313"/>
    </source>
</evidence>
<keyword evidence="4" id="KW-1185">Reference proteome</keyword>
<comment type="caution">
    <text evidence="3">The sequence shown here is derived from an EMBL/GenBank/DDBJ whole genome shotgun (WGS) entry which is preliminary data.</text>
</comment>
<feature type="compositionally biased region" description="Basic and acidic residues" evidence="1">
    <location>
        <begin position="19"/>
        <end position="28"/>
    </location>
</feature>
<feature type="domain" description="Methyltransferase" evidence="2">
    <location>
        <begin position="52"/>
        <end position="229"/>
    </location>
</feature>
<name>A0AAE1KZ66_PETCI</name>
<sequence>MEEAEYKMEEGRVMGTEFTSKENNHDRQQQGTRKYNSISVKEEGRGVALELHRLLTQPTTTCHKMIRMGGRSCLGAYDGTKMVCLDNDMQMKARQCLVYSFGVGHDFTFDEQVQDLGCEVHSFDHDFDHEIYDYRIGPTAFFHKVRIGPKTGSYSYCDDAAIGTGCDPPIRYQTFTDIRKSLGHERRRVDYLKFDIEGGEWEVLQQLLHCRSTRALLAAASHISIEVHLDAVLHMKTPEEKQNLLTTYLNTVNNLTLLGYHLLSYETNELNPQYEEVDGVQLSLFSEVLLINRNMQNFVLE</sequence>
<dbReference type="AlphaFoldDB" id="A0AAE1KZ66"/>
<dbReference type="InterPro" id="IPR025714">
    <property type="entry name" value="Methyltranfer_dom"/>
</dbReference>
<dbReference type="Pfam" id="PF13383">
    <property type="entry name" value="Methyltransf_22"/>
    <property type="match status" value="1"/>
</dbReference>
<feature type="compositionally biased region" description="Basic and acidic residues" evidence="1">
    <location>
        <begin position="1"/>
        <end position="12"/>
    </location>
</feature>
<organism evidence="3 4">
    <name type="scientific">Petrolisthes cinctipes</name>
    <name type="common">Flat porcelain crab</name>
    <dbReference type="NCBI Taxonomy" id="88211"/>
    <lineage>
        <taxon>Eukaryota</taxon>
        <taxon>Metazoa</taxon>
        <taxon>Ecdysozoa</taxon>
        <taxon>Arthropoda</taxon>
        <taxon>Crustacea</taxon>
        <taxon>Multicrustacea</taxon>
        <taxon>Malacostraca</taxon>
        <taxon>Eumalacostraca</taxon>
        <taxon>Eucarida</taxon>
        <taxon>Decapoda</taxon>
        <taxon>Pleocyemata</taxon>
        <taxon>Anomura</taxon>
        <taxon>Galatheoidea</taxon>
        <taxon>Porcellanidae</taxon>
        <taxon>Petrolisthes</taxon>
    </lineage>
</organism>
<protein>
    <recommendedName>
        <fullName evidence="2">Methyltransferase domain-containing protein</fullName>
    </recommendedName>
</protein>
<evidence type="ECO:0000313" key="3">
    <source>
        <dbReference type="EMBL" id="KAK3890706.1"/>
    </source>
</evidence>
<dbReference type="EMBL" id="JAWQEG010000397">
    <property type="protein sequence ID" value="KAK3890706.1"/>
    <property type="molecule type" value="Genomic_DNA"/>
</dbReference>
<feature type="region of interest" description="Disordered" evidence="1">
    <location>
        <begin position="1"/>
        <end position="35"/>
    </location>
</feature>
<dbReference type="Proteomes" id="UP001286313">
    <property type="component" value="Unassembled WGS sequence"/>
</dbReference>
<reference evidence="3" key="1">
    <citation type="submission" date="2023-10" db="EMBL/GenBank/DDBJ databases">
        <title>Genome assemblies of two species of porcelain crab, Petrolisthes cinctipes and Petrolisthes manimaculis (Anomura: Porcellanidae).</title>
        <authorList>
            <person name="Angst P."/>
        </authorList>
    </citation>
    <scope>NUCLEOTIDE SEQUENCE</scope>
    <source>
        <strain evidence="3">PB745_01</strain>
        <tissue evidence="3">Gill</tissue>
    </source>
</reference>
<gene>
    <name evidence="3" type="ORF">Pcinc_005342</name>
</gene>
<dbReference type="PANTHER" id="PTHR32026:SF10">
    <property type="entry name" value="METHYLTRANSFERASE-LIKE PROTEIN 24-RELATED"/>
    <property type="match status" value="1"/>
</dbReference>
<dbReference type="PANTHER" id="PTHR32026">
    <property type="entry name" value="METHYLTRANSFERASE-LIKE PROTEIN 24"/>
    <property type="match status" value="1"/>
</dbReference>
<evidence type="ECO:0000259" key="2">
    <source>
        <dbReference type="Pfam" id="PF13383"/>
    </source>
</evidence>
<accession>A0AAE1KZ66</accession>
<dbReference type="InterPro" id="IPR026913">
    <property type="entry name" value="METTL24"/>
</dbReference>
<evidence type="ECO:0000256" key="1">
    <source>
        <dbReference type="SAM" id="MobiDB-lite"/>
    </source>
</evidence>